<dbReference type="CDD" id="cd03510">
    <property type="entry name" value="Rhizobitoxine-FADS-like"/>
    <property type="match status" value="1"/>
</dbReference>
<organism evidence="3 4">
    <name type="scientific">Saccharothrix algeriensis</name>
    <dbReference type="NCBI Taxonomy" id="173560"/>
    <lineage>
        <taxon>Bacteria</taxon>
        <taxon>Bacillati</taxon>
        <taxon>Actinomycetota</taxon>
        <taxon>Actinomycetes</taxon>
        <taxon>Pseudonocardiales</taxon>
        <taxon>Pseudonocardiaceae</taxon>
        <taxon>Saccharothrix</taxon>
    </lineage>
</organism>
<evidence type="ECO:0000256" key="1">
    <source>
        <dbReference type="SAM" id="Phobius"/>
    </source>
</evidence>
<keyword evidence="1" id="KW-0812">Transmembrane</keyword>
<accession>A0ABS2SE24</accession>
<dbReference type="PANTHER" id="PTHR19353">
    <property type="entry name" value="FATTY ACID DESATURASE 2"/>
    <property type="match status" value="1"/>
</dbReference>
<gene>
    <name evidence="3" type="ORF">JOE68_005381</name>
</gene>
<dbReference type="InterPro" id="IPR005804">
    <property type="entry name" value="FA_desaturase_dom"/>
</dbReference>
<evidence type="ECO:0000313" key="4">
    <source>
        <dbReference type="Proteomes" id="UP001195724"/>
    </source>
</evidence>
<feature type="transmembrane region" description="Helical" evidence="1">
    <location>
        <begin position="210"/>
        <end position="236"/>
    </location>
</feature>
<keyword evidence="1" id="KW-1133">Transmembrane helix</keyword>
<keyword evidence="1" id="KW-0472">Membrane</keyword>
<dbReference type="InterPro" id="IPR012171">
    <property type="entry name" value="Fatty_acid_desaturase"/>
</dbReference>
<dbReference type="Proteomes" id="UP001195724">
    <property type="component" value="Unassembled WGS sequence"/>
</dbReference>
<feature type="transmembrane region" description="Helical" evidence="1">
    <location>
        <begin position="94"/>
        <end position="112"/>
    </location>
</feature>
<evidence type="ECO:0000313" key="3">
    <source>
        <dbReference type="EMBL" id="MBM7814516.1"/>
    </source>
</evidence>
<dbReference type="EMBL" id="JAFBCL010000001">
    <property type="protein sequence ID" value="MBM7814516.1"/>
    <property type="molecule type" value="Genomic_DNA"/>
</dbReference>
<comment type="caution">
    <text evidence="3">The sequence shown here is derived from an EMBL/GenBank/DDBJ whole genome shotgun (WGS) entry which is preliminary data.</text>
</comment>
<reference evidence="3 4" key="1">
    <citation type="submission" date="2021-01" db="EMBL/GenBank/DDBJ databases">
        <title>Sequencing the genomes of 1000 actinobacteria strains.</title>
        <authorList>
            <person name="Klenk H.-P."/>
        </authorList>
    </citation>
    <scope>NUCLEOTIDE SEQUENCE [LARGE SCALE GENOMIC DNA]</scope>
    <source>
        <strain evidence="3 4">DSM 44581</strain>
    </source>
</reference>
<name>A0ABS2SE24_9PSEU</name>
<sequence>MDSTTSDSWAHDGRKFRTIRFAKEIDEKIKALNRLDNWHAPLGYLRDVAVIAAAVVLCVRLSWWSYPVALVLIGSRQRAFSNLLHESAHGMLAANRRLNLVLGTVLSAYPIFQTHYGYKRAHVATHHPKLGDPEQDPDLKYFIEEGVYRPGTKRQLVLRMIILPAIGSKVVSHLYFLFRDRIRRLGSTGAEQEVLNEYWSVRTRRDKRAFLVFWAAVAGVVTTTGTVAEFVLFWLVPYLTAFQIIGWYIELSEHTPAVKFTNVDLYMTRNRKSRGLERFLTGTYADHHHLDHHLDPRTPYWNLEAAHRIRLADPRYAEVDRSFGGLFTRGPQAQPSALSDIVRRLAEYHSAKRSTGSAAVREAV</sequence>
<dbReference type="RefSeq" id="WP_204845131.1">
    <property type="nucleotide sequence ID" value="NZ_JAFBCL010000001.1"/>
</dbReference>
<protein>
    <submittedName>
        <fullName evidence="3">Fatty acid desaturase</fullName>
    </submittedName>
</protein>
<dbReference type="Pfam" id="PF00487">
    <property type="entry name" value="FA_desaturase"/>
    <property type="match status" value="1"/>
</dbReference>
<feature type="transmembrane region" description="Helical" evidence="1">
    <location>
        <begin position="48"/>
        <end position="73"/>
    </location>
</feature>
<evidence type="ECO:0000259" key="2">
    <source>
        <dbReference type="Pfam" id="PF00487"/>
    </source>
</evidence>
<proteinExistence type="predicted"/>
<feature type="transmembrane region" description="Helical" evidence="1">
    <location>
        <begin position="156"/>
        <end position="178"/>
    </location>
</feature>
<keyword evidence="4" id="KW-1185">Reference proteome</keyword>
<dbReference type="PANTHER" id="PTHR19353:SF19">
    <property type="entry name" value="DELTA(5) FATTY ACID DESATURASE C-RELATED"/>
    <property type="match status" value="1"/>
</dbReference>
<feature type="domain" description="Fatty acid desaturase" evidence="2">
    <location>
        <begin position="62"/>
        <end position="312"/>
    </location>
</feature>